<dbReference type="AlphaFoldDB" id="A0A3B4W9E7"/>
<dbReference type="InterPro" id="IPR040169">
    <property type="entry name" value="SUGP1/2"/>
</dbReference>
<dbReference type="GO" id="GO:0003723">
    <property type="term" value="F:RNA binding"/>
    <property type="evidence" value="ECO:0007669"/>
    <property type="project" value="InterPro"/>
</dbReference>
<name>A0A3B4W9E7_SERLL</name>
<accession>A0A3B4W9E7</accession>
<feature type="domain" description="SURP motif" evidence="6">
    <location>
        <begin position="111"/>
        <end position="154"/>
    </location>
</feature>
<feature type="region of interest" description="Disordered" evidence="5">
    <location>
        <begin position="1"/>
        <end position="35"/>
    </location>
</feature>
<evidence type="ECO:0000256" key="5">
    <source>
        <dbReference type="SAM" id="MobiDB-lite"/>
    </source>
</evidence>
<evidence type="ECO:0000256" key="1">
    <source>
        <dbReference type="ARBA" id="ARBA00004123"/>
    </source>
</evidence>
<dbReference type="InterPro" id="IPR035967">
    <property type="entry name" value="SWAP/Surp_sf"/>
</dbReference>
<keyword evidence="4" id="KW-0539">Nucleus</keyword>
<keyword evidence="3" id="KW-0508">mRNA splicing</keyword>
<keyword evidence="2" id="KW-0507">mRNA processing</keyword>
<sequence length="192" mass="21888">NDGSFLQQFMKMQKEKSTNVDTKTPSTLNSLPGGNTLHKKSILVGKRPGLGVSSMLSQFKSYSQSKKNPVLSQRPSVFCSPDGEDEEEDADYSRFLEMKVSPPEDSDTRLIIDKMASFVAEGGPELERKAREDYKDNPVFLFLYDKSSMDYLYYKKRVAEMRKDFLRPENTSDIGMKKHLHTGFQGHTIIQK</sequence>
<dbReference type="GO" id="GO:0005654">
    <property type="term" value="C:nucleoplasm"/>
    <property type="evidence" value="ECO:0007669"/>
    <property type="project" value="TreeGrafter"/>
</dbReference>
<evidence type="ECO:0000256" key="4">
    <source>
        <dbReference type="ARBA" id="ARBA00023242"/>
    </source>
</evidence>
<dbReference type="Proteomes" id="UP000261360">
    <property type="component" value="Unplaced"/>
</dbReference>
<dbReference type="Ensembl" id="ENSSLDT00000000591.1">
    <property type="protein sequence ID" value="ENSSLDP00000000544.1"/>
    <property type="gene ID" value="ENSSLDG00000000469.1"/>
</dbReference>
<dbReference type="PROSITE" id="PS50128">
    <property type="entry name" value="SURP"/>
    <property type="match status" value="1"/>
</dbReference>
<comment type="subcellular location">
    <subcellularLocation>
        <location evidence="1">Nucleus</location>
    </subcellularLocation>
</comment>
<evidence type="ECO:0000313" key="8">
    <source>
        <dbReference type="Proteomes" id="UP000261360"/>
    </source>
</evidence>
<evidence type="ECO:0000256" key="2">
    <source>
        <dbReference type="ARBA" id="ARBA00022664"/>
    </source>
</evidence>
<reference evidence="7" key="2">
    <citation type="submission" date="2025-09" db="UniProtKB">
        <authorList>
            <consortium name="Ensembl"/>
        </authorList>
    </citation>
    <scope>IDENTIFICATION</scope>
</reference>
<evidence type="ECO:0000259" key="6">
    <source>
        <dbReference type="PROSITE" id="PS50128"/>
    </source>
</evidence>
<dbReference type="PANTHER" id="PTHR23340">
    <property type="entry name" value="ARGININE/SERINE RICH SPLICING FACTOR SF4/14"/>
    <property type="match status" value="1"/>
</dbReference>
<dbReference type="SMART" id="SM00648">
    <property type="entry name" value="SWAP"/>
    <property type="match status" value="1"/>
</dbReference>
<protein>
    <submittedName>
        <fullName evidence="7">SURP and G patch domain containing 1</fullName>
    </submittedName>
</protein>
<dbReference type="Gene3D" id="1.10.10.790">
    <property type="entry name" value="Surp module"/>
    <property type="match status" value="1"/>
</dbReference>
<feature type="compositionally biased region" description="Polar residues" evidence="5">
    <location>
        <begin position="19"/>
        <end position="33"/>
    </location>
</feature>
<reference evidence="7" key="1">
    <citation type="submission" date="2025-08" db="UniProtKB">
        <authorList>
            <consortium name="Ensembl"/>
        </authorList>
    </citation>
    <scope>IDENTIFICATION</scope>
</reference>
<dbReference type="Pfam" id="PF01805">
    <property type="entry name" value="Surp"/>
    <property type="match status" value="1"/>
</dbReference>
<evidence type="ECO:0000313" key="7">
    <source>
        <dbReference type="Ensembl" id="ENSSLDP00000000544.1"/>
    </source>
</evidence>
<organism evidence="7 8">
    <name type="scientific">Seriola lalandi dorsalis</name>
    <dbReference type="NCBI Taxonomy" id="1841481"/>
    <lineage>
        <taxon>Eukaryota</taxon>
        <taxon>Metazoa</taxon>
        <taxon>Chordata</taxon>
        <taxon>Craniata</taxon>
        <taxon>Vertebrata</taxon>
        <taxon>Euteleostomi</taxon>
        <taxon>Actinopterygii</taxon>
        <taxon>Neopterygii</taxon>
        <taxon>Teleostei</taxon>
        <taxon>Neoteleostei</taxon>
        <taxon>Acanthomorphata</taxon>
        <taxon>Carangaria</taxon>
        <taxon>Carangiformes</taxon>
        <taxon>Carangidae</taxon>
        <taxon>Seriola</taxon>
    </lineage>
</organism>
<dbReference type="GO" id="GO:0008380">
    <property type="term" value="P:RNA splicing"/>
    <property type="evidence" value="ECO:0007669"/>
    <property type="project" value="UniProtKB-KW"/>
</dbReference>
<evidence type="ECO:0000256" key="3">
    <source>
        <dbReference type="ARBA" id="ARBA00023187"/>
    </source>
</evidence>
<dbReference type="SUPFAM" id="SSF109905">
    <property type="entry name" value="Surp module (SWAP domain)"/>
    <property type="match status" value="1"/>
</dbReference>
<keyword evidence="8" id="KW-1185">Reference proteome</keyword>
<proteinExistence type="predicted"/>
<dbReference type="PANTHER" id="PTHR23340:SF0">
    <property type="entry name" value="SURP AND G-PATCH DOMAIN-CONTAINING PROTEIN 1 ISOFORM X1"/>
    <property type="match status" value="1"/>
</dbReference>
<dbReference type="STRING" id="1841481.ENSSLDP00000000544"/>
<dbReference type="InterPro" id="IPR000061">
    <property type="entry name" value="Surp"/>
</dbReference>
<dbReference type="GO" id="GO:0006397">
    <property type="term" value="P:mRNA processing"/>
    <property type="evidence" value="ECO:0007669"/>
    <property type="project" value="UniProtKB-KW"/>
</dbReference>
<dbReference type="GeneTree" id="ENSGT00410000025695"/>